<feature type="domain" description="NAD-dependent epimerase/dehydratase" evidence="11">
    <location>
        <begin position="3"/>
        <end position="265"/>
    </location>
</feature>
<dbReference type="EMBL" id="BMIA01000003">
    <property type="protein sequence ID" value="GGH45995.1"/>
    <property type="molecule type" value="Genomic_DNA"/>
</dbReference>
<dbReference type="Gene3D" id="3.90.25.10">
    <property type="entry name" value="UDP-galactose 4-epimerase, domain 1"/>
    <property type="match status" value="1"/>
</dbReference>
<keyword evidence="13" id="KW-1185">Reference proteome</keyword>
<name>A0ABQ1Z2X9_9BACT</name>
<evidence type="ECO:0000259" key="11">
    <source>
        <dbReference type="Pfam" id="PF01370"/>
    </source>
</evidence>
<dbReference type="InterPro" id="IPR005886">
    <property type="entry name" value="UDP_G4E"/>
</dbReference>
<comment type="cofactor">
    <cofactor evidence="2 10">
        <name>NAD(+)</name>
        <dbReference type="ChEBI" id="CHEBI:57540"/>
    </cofactor>
</comment>
<sequence length="339" mass="37667">MKILVTGGAGFIGSHTVVELHNAGFEPVIIDNLYNSNLNVLEGIKKITGKTFPFYEIDCNDADKVRALFEKEKFDGVIHFAAYKAVGESVEKPLNYYENNLISLLVLLRAAKEFNVDKFVFSSSCTVYGQPEKLPVTESTPRLPANSPYGNTKAIAEDIIRDHVHSAPGIKAISLRYFNPIGAHETSLIGELPNGVPSNLVPFITQTAAGLRKSLTVFGNDYNTPDGTCIRDFIHVVDLAKAHVKALDLLESQTDTNYYDVFNVGTGEGYTVLQLINTFEEVNGVKLNYTIGPRREGDVEQIYAQSDKVNNIMKWRAEKTMAEALRDAWNWQLKLTAEK</sequence>
<evidence type="ECO:0000256" key="9">
    <source>
        <dbReference type="ARBA" id="ARBA00023235"/>
    </source>
</evidence>
<evidence type="ECO:0000256" key="1">
    <source>
        <dbReference type="ARBA" id="ARBA00000083"/>
    </source>
</evidence>
<comment type="catalytic activity">
    <reaction evidence="1 10">
        <text>UDP-alpha-D-glucose = UDP-alpha-D-galactose</text>
        <dbReference type="Rhea" id="RHEA:22168"/>
        <dbReference type="ChEBI" id="CHEBI:58885"/>
        <dbReference type="ChEBI" id="CHEBI:66914"/>
        <dbReference type="EC" id="5.1.3.2"/>
    </reaction>
</comment>
<dbReference type="CDD" id="cd05247">
    <property type="entry name" value="UDP_G4E_1_SDR_e"/>
    <property type="match status" value="1"/>
</dbReference>
<dbReference type="NCBIfam" id="TIGR01179">
    <property type="entry name" value="galE"/>
    <property type="match status" value="1"/>
</dbReference>
<evidence type="ECO:0000313" key="13">
    <source>
        <dbReference type="Proteomes" id="UP000600214"/>
    </source>
</evidence>
<dbReference type="EC" id="5.1.3.2" evidence="5 10"/>
<evidence type="ECO:0000256" key="5">
    <source>
        <dbReference type="ARBA" id="ARBA00013189"/>
    </source>
</evidence>
<evidence type="ECO:0000256" key="4">
    <source>
        <dbReference type="ARBA" id="ARBA00007637"/>
    </source>
</evidence>
<comment type="similarity">
    <text evidence="4 10">Belongs to the NAD(P)-dependent epimerase/dehydratase family.</text>
</comment>
<evidence type="ECO:0000256" key="8">
    <source>
        <dbReference type="ARBA" id="ARBA00023144"/>
    </source>
</evidence>
<evidence type="ECO:0000256" key="2">
    <source>
        <dbReference type="ARBA" id="ARBA00001911"/>
    </source>
</evidence>
<reference evidence="13" key="1">
    <citation type="journal article" date="2019" name="Int. J. Syst. Evol. Microbiol.">
        <title>The Global Catalogue of Microorganisms (GCM) 10K type strain sequencing project: providing services to taxonomists for standard genome sequencing and annotation.</title>
        <authorList>
            <consortium name="The Broad Institute Genomics Platform"/>
            <consortium name="The Broad Institute Genome Sequencing Center for Infectious Disease"/>
            <person name="Wu L."/>
            <person name="Ma J."/>
        </authorList>
    </citation>
    <scope>NUCLEOTIDE SEQUENCE [LARGE SCALE GENOMIC DNA]</scope>
    <source>
        <strain evidence="13">CGMCC 1.15288</strain>
    </source>
</reference>
<dbReference type="PANTHER" id="PTHR43725">
    <property type="entry name" value="UDP-GLUCOSE 4-EPIMERASE"/>
    <property type="match status" value="1"/>
</dbReference>
<comment type="caution">
    <text evidence="12">The sequence shown here is derived from an EMBL/GenBank/DDBJ whole genome shotgun (WGS) entry which is preliminary data.</text>
</comment>
<keyword evidence="10" id="KW-0119">Carbohydrate metabolism</keyword>
<evidence type="ECO:0000256" key="6">
    <source>
        <dbReference type="ARBA" id="ARBA00018569"/>
    </source>
</evidence>
<proteinExistence type="inferred from homology"/>
<keyword evidence="9 10" id="KW-0413">Isomerase</keyword>
<dbReference type="Gene3D" id="3.40.50.720">
    <property type="entry name" value="NAD(P)-binding Rossmann-like Domain"/>
    <property type="match status" value="1"/>
</dbReference>
<dbReference type="PANTHER" id="PTHR43725:SF47">
    <property type="entry name" value="UDP-GLUCOSE 4-EPIMERASE"/>
    <property type="match status" value="1"/>
</dbReference>
<gene>
    <name evidence="12" type="ORF">GCM10007423_45360</name>
</gene>
<accession>A0ABQ1Z2X9</accession>
<organism evidence="12 13">
    <name type="scientific">Dyadobacter endophyticus</name>
    <dbReference type="NCBI Taxonomy" id="1749036"/>
    <lineage>
        <taxon>Bacteria</taxon>
        <taxon>Pseudomonadati</taxon>
        <taxon>Bacteroidota</taxon>
        <taxon>Cytophagia</taxon>
        <taxon>Cytophagales</taxon>
        <taxon>Spirosomataceae</taxon>
        <taxon>Dyadobacter</taxon>
    </lineage>
</organism>
<keyword evidence="8" id="KW-0299">Galactose metabolism</keyword>
<comment type="pathway">
    <text evidence="3 10">Carbohydrate metabolism; galactose metabolism.</text>
</comment>
<dbReference type="Proteomes" id="UP000600214">
    <property type="component" value="Unassembled WGS sequence"/>
</dbReference>
<protein>
    <recommendedName>
        <fullName evidence="6 10">UDP-glucose 4-epimerase</fullName>
        <ecNumber evidence="5 10">5.1.3.2</ecNumber>
    </recommendedName>
</protein>
<evidence type="ECO:0000256" key="3">
    <source>
        <dbReference type="ARBA" id="ARBA00004947"/>
    </source>
</evidence>
<evidence type="ECO:0000256" key="7">
    <source>
        <dbReference type="ARBA" id="ARBA00023027"/>
    </source>
</evidence>
<dbReference type="InterPro" id="IPR001509">
    <property type="entry name" value="Epimerase_deHydtase"/>
</dbReference>
<evidence type="ECO:0000256" key="10">
    <source>
        <dbReference type="RuleBase" id="RU366046"/>
    </source>
</evidence>
<keyword evidence="7 10" id="KW-0520">NAD</keyword>
<dbReference type="Pfam" id="PF01370">
    <property type="entry name" value="Epimerase"/>
    <property type="match status" value="1"/>
</dbReference>
<dbReference type="InterPro" id="IPR036291">
    <property type="entry name" value="NAD(P)-bd_dom_sf"/>
</dbReference>
<dbReference type="RefSeq" id="WP_188936351.1">
    <property type="nucleotide sequence ID" value="NZ_BMIA01000003.1"/>
</dbReference>
<dbReference type="SUPFAM" id="SSF51735">
    <property type="entry name" value="NAD(P)-binding Rossmann-fold domains"/>
    <property type="match status" value="1"/>
</dbReference>
<comment type="subunit">
    <text evidence="10">Homodimer.</text>
</comment>
<evidence type="ECO:0000313" key="12">
    <source>
        <dbReference type="EMBL" id="GGH45995.1"/>
    </source>
</evidence>